<sequence length="83" mass="9003">MEGLIDRLEDQAVEAVLSAPGVRSSPSHPTLAEPEPPGRSDKSEREGSPVAAADNDDDSMVSFGFLDLLDLDLFSRDGRFRFP</sequence>
<dbReference type="EMBL" id="JAGIXG020000074">
    <property type="protein sequence ID" value="KAI6778304.1"/>
    <property type="molecule type" value="Genomic_DNA"/>
</dbReference>
<dbReference type="GeneID" id="75834953"/>
<reference evidence="2" key="2">
    <citation type="submission" date="2022-07" db="EMBL/GenBank/DDBJ databases">
        <authorList>
            <person name="Goncalves M.F.M."/>
            <person name="Hilario S."/>
            <person name="Van De Peer Y."/>
            <person name="Esteves A.C."/>
            <person name="Alves A."/>
        </authorList>
    </citation>
    <scope>NUCLEOTIDE SEQUENCE</scope>
    <source>
        <strain evidence="2">MUM 19.33</strain>
    </source>
</reference>
<accession>A0A9P9XVT0</accession>
<evidence type="ECO:0000313" key="3">
    <source>
        <dbReference type="Proteomes" id="UP001055219"/>
    </source>
</evidence>
<evidence type="ECO:0000313" key="2">
    <source>
        <dbReference type="EMBL" id="KAI6778304.1"/>
    </source>
</evidence>
<dbReference type="RefSeq" id="XP_051359160.1">
    <property type="nucleotide sequence ID" value="XM_051509894.1"/>
</dbReference>
<feature type="region of interest" description="Disordered" evidence="1">
    <location>
        <begin position="18"/>
        <end position="58"/>
    </location>
</feature>
<proteinExistence type="predicted"/>
<protein>
    <submittedName>
        <fullName evidence="2">Uncharacterized protein</fullName>
    </submittedName>
</protein>
<organism evidence="2 3">
    <name type="scientific">Emericellopsis cladophorae</name>
    <dbReference type="NCBI Taxonomy" id="2686198"/>
    <lineage>
        <taxon>Eukaryota</taxon>
        <taxon>Fungi</taxon>
        <taxon>Dikarya</taxon>
        <taxon>Ascomycota</taxon>
        <taxon>Pezizomycotina</taxon>
        <taxon>Sordariomycetes</taxon>
        <taxon>Hypocreomycetidae</taxon>
        <taxon>Hypocreales</taxon>
        <taxon>Bionectriaceae</taxon>
        <taxon>Emericellopsis</taxon>
    </lineage>
</organism>
<comment type="caution">
    <text evidence="2">The sequence shown here is derived from an EMBL/GenBank/DDBJ whole genome shotgun (WGS) entry which is preliminary data.</text>
</comment>
<dbReference type="Proteomes" id="UP001055219">
    <property type="component" value="Unassembled WGS sequence"/>
</dbReference>
<dbReference type="AlphaFoldDB" id="A0A9P9XVT0"/>
<gene>
    <name evidence="2" type="ORF">J7T54_008482</name>
</gene>
<name>A0A9P9XVT0_9HYPO</name>
<feature type="compositionally biased region" description="Basic and acidic residues" evidence="1">
    <location>
        <begin position="36"/>
        <end position="47"/>
    </location>
</feature>
<keyword evidence="3" id="KW-1185">Reference proteome</keyword>
<evidence type="ECO:0000256" key="1">
    <source>
        <dbReference type="SAM" id="MobiDB-lite"/>
    </source>
</evidence>
<reference evidence="2" key="1">
    <citation type="journal article" date="2021" name="J Fungi (Basel)">
        <title>Genomic and Metabolomic Analyses of the Marine Fungus Emericellopsis cladophorae: Insights into Saltwater Adaptability Mechanisms and Its Biosynthetic Potential.</title>
        <authorList>
            <person name="Goncalves M.F.M."/>
            <person name="Hilario S."/>
            <person name="Van de Peer Y."/>
            <person name="Esteves A.C."/>
            <person name="Alves A."/>
        </authorList>
    </citation>
    <scope>NUCLEOTIDE SEQUENCE</scope>
    <source>
        <strain evidence="2">MUM 19.33</strain>
    </source>
</reference>